<keyword evidence="1 2" id="KW-0808">Transferase</keyword>
<protein>
    <submittedName>
        <fullName evidence="2">CoA transferase</fullName>
    </submittedName>
</protein>
<dbReference type="InterPro" id="IPR023606">
    <property type="entry name" value="CoA-Trfase_III_dom_1_sf"/>
</dbReference>
<dbReference type="Gene3D" id="3.40.50.10540">
    <property type="entry name" value="Crotonobetainyl-coa:carnitine coa-transferase, domain 1"/>
    <property type="match status" value="2"/>
</dbReference>
<dbReference type="GO" id="GO:0008410">
    <property type="term" value="F:CoA-transferase activity"/>
    <property type="evidence" value="ECO:0007669"/>
    <property type="project" value="TreeGrafter"/>
</dbReference>
<dbReference type="RefSeq" id="WP_149429702.1">
    <property type="nucleotide sequence ID" value="NZ_VLNY01000003.1"/>
</dbReference>
<dbReference type="PANTHER" id="PTHR48207:SF4">
    <property type="entry name" value="BLL6097 PROTEIN"/>
    <property type="match status" value="1"/>
</dbReference>
<dbReference type="Proteomes" id="UP000322244">
    <property type="component" value="Unassembled WGS sequence"/>
</dbReference>
<dbReference type="OrthoDB" id="9797653at2"/>
<organism evidence="2 3">
    <name type="scientific">Antrihabitans cavernicola</name>
    <dbReference type="NCBI Taxonomy" id="2495913"/>
    <lineage>
        <taxon>Bacteria</taxon>
        <taxon>Bacillati</taxon>
        <taxon>Actinomycetota</taxon>
        <taxon>Actinomycetes</taxon>
        <taxon>Mycobacteriales</taxon>
        <taxon>Nocardiaceae</taxon>
        <taxon>Antrihabitans</taxon>
    </lineage>
</organism>
<evidence type="ECO:0000313" key="2">
    <source>
        <dbReference type="EMBL" id="KAA0023357.1"/>
    </source>
</evidence>
<reference evidence="2 3" key="1">
    <citation type="submission" date="2019-07" db="EMBL/GenBank/DDBJ databases">
        <title>Rhodococcus cavernicolus sp. nov., isolated from a cave.</title>
        <authorList>
            <person name="Lee S.D."/>
        </authorList>
    </citation>
    <scope>NUCLEOTIDE SEQUENCE [LARGE SCALE GENOMIC DNA]</scope>
    <source>
        <strain evidence="2 3">C1-24</strain>
    </source>
</reference>
<dbReference type="AlphaFoldDB" id="A0A5A7SF89"/>
<dbReference type="EMBL" id="VLNY01000003">
    <property type="protein sequence ID" value="KAA0023357.1"/>
    <property type="molecule type" value="Genomic_DNA"/>
</dbReference>
<name>A0A5A7SF89_9NOCA</name>
<proteinExistence type="predicted"/>
<evidence type="ECO:0000256" key="1">
    <source>
        <dbReference type="ARBA" id="ARBA00022679"/>
    </source>
</evidence>
<dbReference type="Pfam" id="PF02515">
    <property type="entry name" value="CoA_transf_3"/>
    <property type="match status" value="1"/>
</dbReference>
<dbReference type="InterPro" id="IPR050483">
    <property type="entry name" value="CoA-transferase_III_domain"/>
</dbReference>
<evidence type="ECO:0000313" key="3">
    <source>
        <dbReference type="Proteomes" id="UP000322244"/>
    </source>
</evidence>
<accession>A0A5A7SF89</accession>
<gene>
    <name evidence="2" type="ORF">FOY51_08070</name>
</gene>
<sequence length="392" mass="42309">MQSDPTAAATGPLEGVRVVDISTVVMGPYATQILGDFGADVVRVEPPFDTARHSPAGLGRHDGMGPLFLQVNRNKRSVTLNLKDADGKAALMELLADADVLVTNMRAQALDRLGIGYQQIREQFPHLIYAHAQGFNTKSSQSARPAYDEVIQAVTGLVDMQRRASGSLQFMPTFIADKTAALYLLNGILAALFHQQKTGAGQEVSLAMADAMIAVNMVEHMAGDVYVPREGDVGNPLSFADVHAAMRTSDGKAIAAVPYTYRDVRKLLVGAGLDEDAADPVWDEPVLDRTVFYDGIAKVLANSETKTAAQWEDYLTANDMPYGVVVDIADLPDSDYVRELNLITEVDHPTEGRIRVLANPMQFSATPVSVRRQAEQPGQSTADVLASLRASV</sequence>
<dbReference type="PANTHER" id="PTHR48207">
    <property type="entry name" value="SUCCINATE--HYDROXYMETHYLGLUTARATE COA-TRANSFERASE"/>
    <property type="match status" value="1"/>
</dbReference>
<dbReference type="InterPro" id="IPR003673">
    <property type="entry name" value="CoA-Trfase_fam_III"/>
</dbReference>
<dbReference type="SUPFAM" id="SSF89796">
    <property type="entry name" value="CoA-transferase family III (CaiB/BaiF)"/>
    <property type="match status" value="1"/>
</dbReference>
<comment type="caution">
    <text evidence="2">The sequence shown here is derived from an EMBL/GenBank/DDBJ whole genome shotgun (WGS) entry which is preliminary data.</text>
</comment>
<keyword evidence="3" id="KW-1185">Reference proteome</keyword>